<sequence>MMVKNKLQARKKERNPGSYSRRKNRALSCFNCVSIPVSDLNKPLVNLPSSFHTLLSCAGLTEDSDECRFPIKRFVFYVVLLLSCCQIMVEYATDFYEIVTVLTIPILASLVCNLMSWGILRHKRHKLTRLVMKLKHVPASINTKRSNFVAFVFILCFPLAYSALYTYDCAMEITGPIEIYGMEIENPVLQMGFISVSKCFQFFIDLTLPCSIAYLYCTLCLYCSSGIKILTQQIARNTPGTFGPREQISILRRKAQIDDVLDDIQDVFSLPAFFAILSSLMTCEDVLVIRLMFNRHNLYTIHLIEAIFHGFAGLACLTVTLWVAGGLPVESNNLKEAFYKMAHARFLFFHSSNEPNCKREMLEKPEFVFMGCNVLPYRRSSILTLVGILLSYTVLITQL</sequence>
<evidence type="ECO:0000313" key="4">
    <source>
        <dbReference type="Proteomes" id="UP000887013"/>
    </source>
</evidence>
<reference evidence="3" key="1">
    <citation type="submission" date="2020-08" db="EMBL/GenBank/DDBJ databases">
        <title>Multicomponent nature underlies the extraordinary mechanical properties of spider dragline silk.</title>
        <authorList>
            <person name="Kono N."/>
            <person name="Nakamura H."/>
            <person name="Mori M."/>
            <person name="Yoshida Y."/>
            <person name="Ohtoshi R."/>
            <person name="Malay A.D."/>
            <person name="Moran D.A.P."/>
            <person name="Tomita M."/>
            <person name="Numata K."/>
            <person name="Arakawa K."/>
        </authorList>
    </citation>
    <scope>NUCLEOTIDE SEQUENCE</scope>
</reference>
<feature type="transmembrane region" description="Helical" evidence="2">
    <location>
        <begin position="380"/>
        <end position="397"/>
    </location>
</feature>
<keyword evidence="2" id="KW-1133">Transmembrane helix</keyword>
<organism evidence="3 4">
    <name type="scientific">Nephila pilipes</name>
    <name type="common">Giant wood spider</name>
    <name type="synonym">Nephila maculata</name>
    <dbReference type="NCBI Taxonomy" id="299642"/>
    <lineage>
        <taxon>Eukaryota</taxon>
        <taxon>Metazoa</taxon>
        <taxon>Ecdysozoa</taxon>
        <taxon>Arthropoda</taxon>
        <taxon>Chelicerata</taxon>
        <taxon>Arachnida</taxon>
        <taxon>Araneae</taxon>
        <taxon>Araneomorphae</taxon>
        <taxon>Entelegynae</taxon>
        <taxon>Araneoidea</taxon>
        <taxon>Nephilidae</taxon>
        <taxon>Nephila</taxon>
    </lineage>
</organism>
<keyword evidence="2" id="KW-0472">Membrane</keyword>
<accession>A0A8X6NJ96</accession>
<gene>
    <name evidence="3" type="primary">AVEN_213416_1</name>
    <name evidence="3" type="ORF">NPIL_265881</name>
</gene>
<evidence type="ECO:0000256" key="1">
    <source>
        <dbReference type="SAM" id="MobiDB-lite"/>
    </source>
</evidence>
<evidence type="ECO:0000256" key="2">
    <source>
        <dbReference type="SAM" id="Phobius"/>
    </source>
</evidence>
<feature type="region of interest" description="Disordered" evidence="1">
    <location>
        <begin position="1"/>
        <end position="20"/>
    </location>
</feature>
<comment type="caution">
    <text evidence="3">The sequence shown here is derived from an EMBL/GenBank/DDBJ whole genome shotgun (WGS) entry which is preliminary data.</text>
</comment>
<dbReference type="Proteomes" id="UP000887013">
    <property type="component" value="Unassembled WGS sequence"/>
</dbReference>
<evidence type="ECO:0000313" key="3">
    <source>
        <dbReference type="EMBL" id="GFT18093.1"/>
    </source>
</evidence>
<feature type="transmembrane region" description="Helical" evidence="2">
    <location>
        <begin position="148"/>
        <end position="167"/>
    </location>
</feature>
<dbReference type="EMBL" id="BMAW01010273">
    <property type="protein sequence ID" value="GFT18093.1"/>
    <property type="molecule type" value="Genomic_DNA"/>
</dbReference>
<name>A0A8X6NJ96_NEPPI</name>
<proteinExistence type="predicted"/>
<feature type="transmembrane region" description="Helical" evidence="2">
    <location>
        <begin position="303"/>
        <end position="324"/>
    </location>
</feature>
<protein>
    <submittedName>
        <fullName evidence="3">Uncharacterized protein</fullName>
    </submittedName>
</protein>
<dbReference type="AlphaFoldDB" id="A0A8X6NJ96"/>
<keyword evidence="2" id="KW-0812">Transmembrane</keyword>
<feature type="transmembrane region" description="Helical" evidence="2">
    <location>
        <begin position="98"/>
        <end position="120"/>
    </location>
</feature>
<keyword evidence="4" id="KW-1185">Reference proteome</keyword>
<feature type="transmembrane region" description="Helical" evidence="2">
    <location>
        <begin position="74"/>
        <end position="92"/>
    </location>
</feature>